<dbReference type="InterPro" id="IPR050895">
    <property type="entry name" value="XK-related_scramblase"/>
</dbReference>
<dbReference type="Pfam" id="PF09815">
    <property type="entry name" value="XK-related"/>
    <property type="match status" value="1"/>
</dbReference>
<evidence type="ECO:0000256" key="4">
    <source>
        <dbReference type="ARBA" id="ARBA00022692"/>
    </source>
</evidence>
<feature type="transmembrane region" description="Helical" evidence="7">
    <location>
        <begin position="17"/>
        <end position="40"/>
    </location>
</feature>
<dbReference type="RefSeq" id="XP_054826570.1">
    <property type="nucleotide sequence ID" value="XM_054970595.1"/>
</dbReference>
<organism evidence="8 9">
    <name type="scientific">Eublepharis macularius</name>
    <name type="common">Leopard gecko</name>
    <name type="synonym">Cyrtodactylus macularius</name>
    <dbReference type="NCBI Taxonomy" id="481883"/>
    <lineage>
        <taxon>Eukaryota</taxon>
        <taxon>Metazoa</taxon>
        <taxon>Chordata</taxon>
        <taxon>Craniata</taxon>
        <taxon>Vertebrata</taxon>
        <taxon>Euteleostomi</taxon>
        <taxon>Lepidosauria</taxon>
        <taxon>Squamata</taxon>
        <taxon>Bifurcata</taxon>
        <taxon>Gekkota</taxon>
        <taxon>Eublepharidae</taxon>
        <taxon>Eublepharinae</taxon>
        <taxon>Eublepharis</taxon>
    </lineage>
</organism>
<keyword evidence="3" id="KW-1003">Cell membrane</keyword>
<keyword evidence="6 7" id="KW-0472">Membrane</keyword>
<comment type="caution">
    <text evidence="7">Lacks conserved residue(s) required for the propagation of feature annotation.</text>
</comment>
<name>A0AA97IVW3_EUBMA</name>
<dbReference type="GeneID" id="129323838"/>
<evidence type="ECO:0000256" key="5">
    <source>
        <dbReference type="ARBA" id="ARBA00022989"/>
    </source>
</evidence>
<evidence type="ECO:0000256" key="1">
    <source>
        <dbReference type="ARBA" id="ARBA00004651"/>
    </source>
</evidence>
<evidence type="ECO:0000256" key="2">
    <source>
        <dbReference type="ARBA" id="ARBA00008789"/>
    </source>
</evidence>
<dbReference type="GO" id="GO:0005886">
    <property type="term" value="C:plasma membrane"/>
    <property type="evidence" value="ECO:0007669"/>
    <property type="project" value="UniProtKB-SubCell"/>
</dbReference>
<keyword evidence="4 7" id="KW-0812">Transmembrane</keyword>
<evidence type="ECO:0000256" key="7">
    <source>
        <dbReference type="RuleBase" id="RU910716"/>
    </source>
</evidence>
<comment type="similarity">
    <text evidence="2 7">Belongs to the XK family.</text>
</comment>
<reference evidence="9" key="1">
    <citation type="submission" date="2025-08" db="UniProtKB">
        <authorList>
            <consortium name="RefSeq"/>
        </authorList>
    </citation>
    <scope>IDENTIFICATION</scope>
    <source>
        <tissue evidence="9">Blood</tissue>
    </source>
</reference>
<gene>
    <name evidence="9" type="primary">LOC129323838</name>
</gene>
<proteinExistence type="inferred from homology"/>
<dbReference type="PANTHER" id="PTHR16024">
    <property type="entry name" value="XK-RELATED PROTEIN"/>
    <property type="match status" value="1"/>
</dbReference>
<keyword evidence="8" id="KW-1185">Reference proteome</keyword>
<dbReference type="InterPro" id="IPR018629">
    <property type="entry name" value="XK-rel"/>
</dbReference>
<comment type="subcellular location">
    <subcellularLocation>
        <location evidence="1">Cell membrane</location>
        <topology evidence="1">Multi-pass membrane protein</topology>
    </subcellularLocation>
    <subcellularLocation>
        <location evidence="7">Membrane</location>
        <topology evidence="7">Multi-pass membrane protein</topology>
    </subcellularLocation>
</comment>
<dbReference type="KEGG" id="emc:129323838"/>
<sequence>MWSFCTTLHYFLAGQLLWGWVSLALLLPTYLAQGLSLLWFQADGHQPSKSLILIHLLQLGIWKRYGDALRSSVKDGGGPGAKELVTQQGDLAVLRRLEALVQTLPNLLLRASSCVVMESQVVVPDVFQSA</sequence>
<protein>
    <recommendedName>
        <fullName evidence="7">XK-related protein</fullName>
    </recommendedName>
</protein>
<keyword evidence="5 7" id="KW-1133">Transmembrane helix</keyword>
<evidence type="ECO:0000256" key="3">
    <source>
        <dbReference type="ARBA" id="ARBA00022475"/>
    </source>
</evidence>
<evidence type="ECO:0000313" key="8">
    <source>
        <dbReference type="Proteomes" id="UP001190640"/>
    </source>
</evidence>
<dbReference type="AlphaFoldDB" id="A0AA97IVW3"/>
<evidence type="ECO:0000256" key="6">
    <source>
        <dbReference type="ARBA" id="ARBA00023136"/>
    </source>
</evidence>
<dbReference type="Proteomes" id="UP001190640">
    <property type="component" value="Chromosome 1"/>
</dbReference>
<dbReference type="PANTHER" id="PTHR16024:SF15">
    <property type="entry name" value="XK-RELATED PROTEIN 5"/>
    <property type="match status" value="1"/>
</dbReference>
<evidence type="ECO:0000313" key="9">
    <source>
        <dbReference type="RefSeq" id="XP_054826570.1"/>
    </source>
</evidence>
<accession>A0AA97IVW3</accession>